<dbReference type="Pfam" id="PF22725">
    <property type="entry name" value="GFO_IDH_MocA_C3"/>
    <property type="match status" value="1"/>
</dbReference>
<protein>
    <submittedName>
        <fullName evidence="3">1,5-anhydro-D-fructose reductase</fullName>
        <ecNumber evidence="3">1.1.1.292</ecNumber>
    </submittedName>
</protein>
<evidence type="ECO:0000259" key="2">
    <source>
        <dbReference type="Pfam" id="PF22725"/>
    </source>
</evidence>
<dbReference type="Pfam" id="PF01408">
    <property type="entry name" value="GFO_IDH_MocA"/>
    <property type="match status" value="1"/>
</dbReference>
<dbReference type="SUPFAM" id="SSF51735">
    <property type="entry name" value="NAD(P)-binding Rossmann-fold domains"/>
    <property type="match status" value="1"/>
</dbReference>
<keyword evidence="3" id="KW-0560">Oxidoreductase</keyword>
<dbReference type="PANTHER" id="PTHR46368">
    <property type="match status" value="1"/>
</dbReference>
<sequence length="372" mass="41166">MSDSICRWGFLGAAAIARKNWKAIRLSGNGRVAAVASRSVERAQCFIDECAAEAPQSEPAVAMGSYEELIRSDDIDAVYIPLPTGIRKPWVIAAAEAGKHVLCEKPVGVNTKQVREMLDACRAANVQFMDGVMFDHSQRIEDVSHALHHDHVVGKLRRINTHFSFCGDDSFLESNIRANHELEPHGCLGDLGWYCIRFTLWAAGLQMPERVSARTITAIGNPQGQPHVPGEFSAELQFGEGLSATFYCSFLTSNQQTAVVSGDRGHLTIDDFVLPFYDSQAHWATHDHALEIENCRWNFNRKTQSRSSVGYASGEPNSQEVQMVRRLATCALHNKLDLRYPELTLKTQLILDACRRSAIANGDWVNVDAVAG</sequence>
<dbReference type="Proteomes" id="UP000316304">
    <property type="component" value="Unassembled WGS sequence"/>
</dbReference>
<comment type="caution">
    <text evidence="3">The sequence shown here is derived from an EMBL/GenBank/DDBJ whole genome shotgun (WGS) entry which is preliminary data.</text>
</comment>
<evidence type="ECO:0000313" key="3">
    <source>
        <dbReference type="EMBL" id="TWU24133.1"/>
    </source>
</evidence>
<dbReference type="GO" id="GO:0000166">
    <property type="term" value="F:nucleotide binding"/>
    <property type="evidence" value="ECO:0007669"/>
    <property type="project" value="InterPro"/>
</dbReference>
<dbReference type="Gene3D" id="3.40.50.720">
    <property type="entry name" value="NAD(P)-binding Rossmann-like Domain"/>
    <property type="match status" value="1"/>
</dbReference>
<evidence type="ECO:0000313" key="4">
    <source>
        <dbReference type="Proteomes" id="UP000316304"/>
    </source>
</evidence>
<name>A0A5C6CGU4_9BACT</name>
<keyword evidence="4" id="KW-1185">Reference proteome</keyword>
<dbReference type="Gene3D" id="3.30.360.10">
    <property type="entry name" value="Dihydrodipicolinate Reductase, domain 2"/>
    <property type="match status" value="1"/>
</dbReference>
<feature type="domain" description="GFO/IDH/MocA-like oxidoreductase" evidence="2">
    <location>
        <begin position="149"/>
        <end position="267"/>
    </location>
</feature>
<accession>A0A5C6CGU4</accession>
<dbReference type="EC" id="1.1.1.292" evidence="3"/>
<dbReference type="PANTHER" id="PTHR46368:SF4">
    <property type="entry name" value="OS10G0403700 PROTEIN"/>
    <property type="match status" value="1"/>
</dbReference>
<dbReference type="InterPro" id="IPR036291">
    <property type="entry name" value="NAD(P)-bd_dom_sf"/>
</dbReference>
<reference evidence="3 4" key="1">
    <citation type="submission" date="2019-02" db="EMBL/GenBank/DDBJ databases">
        <title>Deep-cultivation of Planctomycetes and their phenomic and genomic characterization uncovers novel biology.</title>
        <authorList>
            <person name="Wiegand S."/>
            <person name="Jogler M."/>
            <person name="Boedeker C."/>
            <person name="Pinto D."/>
            <person name="Vollmers J."/>
            <person name="Rivas-Marin E."/>
            <person name="Kohn T."/>
            <person name="Peeters S.H."/>
            <person name="Heuer A."/>
            <person name="Rast P."/>
            <person name="Oberbeckmann S."/>
            <person name="Bunk B."/>
            <person name="Jeske O."/>
            <person name="Meyerdierks A."/>
            <person name="Storesund J.E."/>
            <person name="Kallscheuer N."/>
            <person name="Luecker S."/>
            <person name="Lage O.M."/>
            <person name="Pohl T."/>
            <person name="Merkel B.J."/>
            <person name="Hornburger P."/>
            <person name="Mueller R.-W."/>
            <person name="Bruemmer F."/>
            <person name="Labrenz M."/>
            <person name="Spormann A.M."/>
            <person name="Op Den Camp H."/>
            <person name="Overmann J."/>
            <person name="Amann R."/>
            <person name="Jetten M.S.M."/>
            <person name="Mascher T."/>
            <person name="Medema M.H."/>
            <person name="Devos D.P."/>
            <person name="Kaster A.-K."/>
            <person name="Ovreas L."/>
            <person name="Rohde M."/>
            <person name="Galperin M.Y."/>
            <person name="Jogler C."/>
        </authorList>
    </citation>
    <scope>NUCLEOTIDE SEQUENCE [LARGE SCALE GENOMIC DNA]</scope>
    <source>
        <strain evidence="3 4">Pla52o</strain>
    </source>
</reference>
<dbReference type="RefSeq" id="WP_146594378.1">
    <property type="nucleotide sequence ID" value="NZ_SJPT01000003.1"/>
</dbReference>
<evidence type="ECO:0000259" key="1">
    <source>
        <dbReference type="Pfam" id="PF01408"/>
    </source>
</evidence>
<dbReference type="GO" id="GO:0033712">
    <property type="term" value="F:1,5-anhydro-D-fructose reductase (1,5-anhydro-D-mannitol-forming) activity"/>
    <property type="evidence" value="ECO:0007669"/>
    <property type="project" value="UniProtKB-EC"/>
</dbReference>
<dbReference type="OrthoDB" id="9783105at2"/>
<dbReference type="AlphaFoldDB" id="A0A5C6CGU4"/>
<dbReference type="InterPro" id="IPR000683">
    <property type="entry name" value="Gfo/Idh/MocA-like_OxRdtase_N"/>
</dbReference>
<feature type="domain" description="Gfo/Idh/MocA-like oxidoreductase N-terminal" evidence="1">
    <location>
        <begin position="7"/>
        <end position="129"/>
    </location>
</feature>
<organism evidence="3 4">
    <name type="scientific">Novipirellula galeiformis</name>
    <dbReference type="NCBI Taxonomy" id="2528004"/>
    <lineage>
        <taxon>Bacteria</taxon>
        <taxon>Pseudomonadati</taxon>
        <taxon>Planctomycetota</taxon>
        <taxon>Planctomycetia</taxon>
        <taxon>Pirellulales</taxon>
        <taxon>Pirellulaceae</taxon>
        <taxon>Novipirellula</taxon>
    </lineage>
</organism>
<dbReference type="EMBL" id="SJPT01000003">
    <property type="protein sequence ID" value="TWU24133.1"/>
    <property type="molecule type" value="Genomic_DNA"/>
</dbReference>
<dbReference type="InterPro" id="IPR055170">
    <property type="entry name" value="GFO_IDH_MocA-like_dom"/>
</dbReference>
<dbReference type="SUPFAM" id="SSF55347">
    <property type="entry name" value="Glyceraldehyde-3-phosphate dehydrogenase-like, C-terminal domain"/>
    <property type="match status" value="1"/>
</dbReference>
<gene>
    <name evidence="3" type="primary">afr_5</name>
    <name evidence="3" type="ORF">Pla52o_20570</name>
</gene>
<proteinExistence type="predicted"/>